<dbReference type="EMBL" id="FNKB01000001">
    <property type="protein sequence ID" value="SDQ04785.1"/>
    <property type="molecule type" value="Genomic_DNA"/>
</dbReference>
<name>A0A1H0XQM9_9MICO</name>
<evidence type="ECO:0000313" key="3">
    <source>
        <dbReference type="Proteomes" id="UP000182690"/>
    </source>
</evidence>
<proteinExistence type="predicted"/>
<dbReference type="EMBL" id="FNKB01000001">
    <property type="protein sequence ID" value="SDQ05232.1"/>
    <property type="molecule type" value="Genomic_DNA"/>
</dbReference>
<evidence type="ECO:0000313" key="1">
    <source>
        <dbReference type="EMBL" id="SDQ04785.1"/>
    </source>
</evidence>
<protein>
    <submittedName>
        <fullName evidence="2">Uncharacterized protein</fullName>
    </submittedName>
</protein>
<dbReference type="STRING" id="1079994.SAMN04488565_0006"/>
<dbReference type="OrthoDB" id="4559439at2"/>
<dbReference type="RefSeq" id="WP_010156201.1">
    <property type="nucleotide sequence ID" value="NZ_FNKB01000001.1"/>
</dbReference>
<organism evidence="2 3">
    <name type="scientific">Leucobacter chromiiresistens</name>
    <dbReference type="NCBI Taxonomy" id="1079994"/>
    <lineage>
        <taxon>Bacteria</taxon>
        <taxon>Bacillati</taxon>
        <taxon>Actinomycetota</taxon>
        <taxon>Actinomycetes</taxon>
        <taxon>Micrococcales</taxon>
        <taxon>Microbacteriaceae</taxon>
        <taxon>Leucobacter</taxon>
    </lineage>
</organism>
<sequence>MVFQVPASKASINQNRFEFELDVPAANGKTKKRKFSLPKMQFVSSDVRHRMQRVGVKIDALQKEGETVDPALQVEAAEIQRELIEKYAPGLYELVTDDQLQAIQEAWQEASNIGLGESSPSAD</sequence>
<reference evidence="2 3" key="1">
    <citation type="submission" date="2016-10" db="EMBL/GenBank/DDBJ databases">
        <authorList>
            <person name="de Groot N.N."/>
        </authorList>
    </citation>
    <scope>NUCLEOTIDE SEQUENCE [LARGE SCALE GENOMIC DNA]</scope>
    <source>
        <strain evidence="2 3">DSM 22788</strain>
    </source>
</reference>
<dbReference type="Proteomes" id="UP000182690">
    <property type="component" value="Unassembled WGS sequence"/>
</dbReference>
<gene>
    <name evidence="1" type="ORF">SAMN04488565_0006</name>
    <name evidence="2" type="ORF">SAMN04488565_0060</name>
</gene>
<evidence type="ECO:0000313" key="2">
    <source>
        <dbReference type="EMBL" id="SDQ05232.1"/>
    </source>
</evidence>
<dbReference type="AlphaFoldDB" id="A0A1H0XQM9"/>
<accession>A0A1H0XQM9</accession>